<reference evidence="1" key="2">
    <citation type="journal article" date="2023" name="Int. J. Mol. Sci.">
        <title>De Novo Assembly and Annotation of 11 Diverse Shrub Willow (Salix) Genomes Reveals Novel Gene Organization in Sex-Linked Regions.</title>
        <authorList>
            <person name="Hyden B."/>
            <person name="Feng K."/>
            <person name="Yates T.B."/>
            <person name="Jawdy S."/>
            <person name="Cereghino C."/>
            <person name="Smart L.B."/>
            <person name="Muchero W."/>
        </authorList>
    </citation>
    <scope>NUCLEOTIDE SEQUENCE</scope>
    <source>
        <tissue evidence="1">Shoot tip</tissue>
    </source>
</reference>
<keyword evidence="2" id="KW-1185">Reference proteome</keyword>
<accession>A0A9Q0PG89</accession>
<dbReference type="AlphaFoldDB" id="A0A9Q0PG89"/>
<dbReference type="PANTHER" id="PTHR37203">
    <property type="match status" value="1"/>
</dbReference>
<gene>
    <name evidence="1" type="ORF">OIU74_016385</name>
</gene>
<dbReference type="EMBL" id="JAPFFM010000019">
    <property type="protein sequence ID" value="KAJ6687683.1"/>
    <property type="molecule type" value="Genomic_DNA"/>
</dbReference>
<reference evidence="1" key="1">
    <citation type="submission" date="2022-11" db="EMBL/GenBank/DDBJ databases">
        <authorList>
            <person name="Hyden B.L."/>
            <person name="Feng K."/>
            <person name="Yates T."/>
            <person name="Jawdy S."/>
            <person name="Smart L.B."/>
            <person name="Muchero W."/>
        </authorList>
    </citation>
    <scope>NUCLEOTIDE SEQUENCE</scope>
    <source>
        <tissue evidence="1">Shoot tip</tissue>
    </source>
</reference>
<organism evidence="1 2">
    <name type="scientific">Salix koriyanagi</name>
    <dbReference type="NCBI Taxonomy" id="2511006"/>
    <lineage>
        <taxon>Eukaryota</taxon>
        <taxon>Viridiplantae</taxon>
        <taxon>Streptophyta</taxon>
        <taxon>Embryophyta</taxon>
        <taxon>Tracheophyta</taxon>
        <taxon>Spermatophyta</taxon>
        <taxon>Magnoliopsida</taxon>
        <taxon>eudicotyledons</taxon>
        <taxon>Gunneridae</taxon>
        <taxon>Pentapetalae</taxon>
        <taxon>rosids</taxon>
        <taxon>fabids</taxon>
        <taxon>Malpighiales</taxon>
        <taxon>Salicaceae</taxon>
        <taxon>Saliceae</taxon>
        <taxon>Salix</taxon>
    </lineage>
</organism>
<proteinExistence type="predicted"/>
<comment type="caution">
    <text evidence="1">The sequence shown here is derived from an EMBL/GenBank/DDBJ whole genome shotgun (WGS) entry which is preliminary data.</text>
</comment>
<evidence type="ECO:0000313" key="1">
    <source>
        <dbReference type="EMBL" id="KAJ6687683.1"/>
    </source>
</evidence>
<dbReference type="PANTHER" id="PTHR37203:SF3">
    <property type="entry name" value="SLR0975 PROTEIN"/>
    <property type="match status" value="1"/>
</dbReference>
<sequence length="258" mass="28332">MATAIATASALSPLPSSISTAPPNPKYYFSVRSSICTQNTLYSPLRCSSNVSFSPKSQGGLFDPDLRSVLELATDSELYELEYILFGPSHFSPLLKSIASKRAEIDYAMMDQDLEEREDMISCLESRFLFLAADARSTLRGWRPTYRNVLLTEYASEQSGTFPGLWELSKTSDDQGSLGIGLSQEKVQALAAKKLGAGDLQSIILKGGGVFTLTRIYQWLAKKLSGEGFCRSCKLSNKKGNHQEVVQYMIAFGSGMML</sequence>
<name>A0A9Q0PG89_9ROSI</name>
<evidence type="ECO:0000313" key="2">
    <source>
        <dbReference type="Proteomes" id="UP001151752"/>
    </source>
</evidence>
<protein>
    <submittedName>
        <fullName evidence="1">Uncharacterized protein</fullName>
    </submittedName>
</protein>
<dbReference type="Proteomes" id="UP001151752">
    <property type="component" value="Chromosome 15W"/>
</dbReference>